<feature type="region of interest" description="Disordered" evidence="1">
    <location>
        <begin position="167"/>
        <end position="186"/>
    </location>
</feature>
<protein>
    <submittedName>
        <fullName evidence="2">Uncharacterized protein</fullName>
    </submittedName>
</protein>
<reference evidence="2" key="1">
    <citation type="submission" date="2021-01" db="EMBL/GenBank/DDBJ databases">
        <authorList>
            <person name="Corre E."/>
            <person name="Pelletier E."/>
            <person name="Niang G."/>
            <person name="Scheremetjew M."/>
            <person name="Finn R."/>
            <person name="Kale V."/>
            <person name="Holt S."/>
            <person name="Cochrane G."/>
            <person name="Meng A."/>
            <person name="Brown T."/>
            <person name="Cohen L."/>
        </authorList>
    </citation>
    <scope>NUCLEOTIDE SEQUENCE</scope>
    <source>
        <strain evidence="2">CCMP645</strain>
    </source>
</reference>
<proteinExistence type="predicted"/>
<name>A0A7S4BNU5_CHRCT</name>
<dbReference type="AlphaFoldDB" id="A0A7S4BNU5"/>
<feature type="region of interest" description="Disordered" evidence="1">
    <location>
        <begin position="244"/>
        <end position="268"/>
    </location>
</feature>
<feature type="compositionally biased region" description="Basic and acidic residues" evidence="1">
    <location>
        <begin position="250"/>
        <end position="263"/>
    </location>
</feature>
<accession>A0A7S4BNU5</accession>
<dbReference type="EMBL" id="HBIZ01037779">
    <property type="protein sequence ID" value="CAE0771493.1"/>
    <property type="molecule type" value="Transcribed_RNA"/>
</dbReference>
<evidence type="ECO:0000313" key="2">
    <source>
        <dbReference type="EMBL" id="CAE0771493.1"/>
    </source>
</evidence>
<feature type="compositionally biased region" description="Low complexity" evidence="1">
    <location>
        <begin position="98"/>
        <end position="111"/>
    </location>
</feature>
<sequence>MCARPHACLCSQDDRSSRHSRPSQIEVACARKDHPAIGDAVESGGTMGLGPISFPPPPPQRARCYTLETVSCAESCGGAQNAALRQLASAQVADARSRAQSSAAAKRSGGSPPNITVVQTSERDRNGMQVIEQPDMPSGRLACNANVSDSPTKEAADWLIGMLSEPSEDRAGAHSSSHGSSPSNWFSDVSSDAALSRVSSYRPLDPLTSCIQQAGCTGAACGAPPTASCMEMQQQWLQSQFEGRSSLDNASDRIQRARSDARSRARSTAFEGDVSVAVNYPQQGQSAASHDAPQCFRL</sequence>
<feature type="region of interest" description="Disordered" evidence="1">
    <location>
        <begin position="98"/>
        <end position="127"/>
    </location>
</feature>
<gene>
    <name evidence="2" type="ORF">PCAR00345_LOCUS24105</name>
</gene>
<evidence type="ECO:0000256" key="1">
    <source>
        <dbReference type="SAM" id="MobiDB-lite"/>
    </source>
</evidence>
<organism evidence="2">
    <name type="scientific">Chrysotila carterae</name>
    <name type="common">Marine alga</name>
    <name type="synonym">Syracosphaera carterae</name>
    <dbReference type="NCBI Taxonomy" id="13221"/>
    <lineage>
        <taxon>Eukaryota</taxon>
        <taxon>Haptista</taxon>
        <taxon>Haptophyta</taxon>
        <taxon>Prymnesiophyceae</taxon>
        <taxon>Isochrysidales</taxon>
        <taxon>Isochrysidaceae</taxon>
        <taxon>Chrysotila</taxon>
    </lineage>
</organism>